<sequence>MLVVILGAGASYDSNLDVPVSFKDSLAFDFVDDLTEVTRPPLAPQLFEMDRRVHHEAAMAFPRAAPALLDARADVRAGLSIEAALQRLQDEFDDDPDVRAQLLSLRYYLQRVLTRTPRAWDEAAHGQTSYVSLLSQLARWARKVGEQLCLITFNYDDMLERAIERVFGHRIAAFGDYLNHDLFRLYKPHGSITWAYELPWAQAVHNLFHDERRYDEDRNKIVASDPTLDDDLTLVWRRPTDAPLAEVRHDPYLGRGSSVAYMPALAIPVEKKPGLILPGEHEAAMRRDLNHASAVLAIGWRAREQHIIDLLADELPQRRQLHVVAETEDAARETAGNLWRTGNFNRHAWHTRGFAHFARSAPSTLPDQPERRAEAVHSLAPVLRQQVPMSTKHPLVPDSVQEYDPDTELGTYAPFEVPTVLDA</sequence>
<dbReference type="AlphaFoldDB" id="A0A7Y9DQS7"/>
<dbReference type="RefSeq" id="WP_179755830.1">
    <property type="nucleotide sequence ID" value="NZ_BAAAGN010000008.1"/>
</dbReference>
<reference evidence="1 2" key="1">
    <citation type="submission" date="2020-07" db="EMBL/GenBank/DDBJ databases">
        <title>Sequencing the genomes of 1000 actinobacteria strains.</title>
        <authorList>
            <person name="Klenk H.-P."/>
        </authorList>
    </citation>
    <scope>NUCLEOTIDE SEQUENCE [LARGE SCALE GENOMIC DNA]</scope>
    <source>
        <strain evidence="1 2">DSM 7487</strain>
    </source>
</reference>
<dbReference type="Proteomes" id="UP000521922">
    <property type="component" value="Unassembled WGS sequence"/>
</dbReference>
<evidence type="ECO:0000313" key="2">
    <source>
        <dbReference type="Proteomes" id="UP000521922"/>
    </source>
</evidence>
<accession>A0A7Y9DQS7</accession>
<comment type="caution">
    <text evidence="1">The sequence shown here is derived from an EMBL/GenBank/DDBJ whole genome shotgun (WGS) entry which is preliminary data.</text>
</comment>
<protein>
    <recommendedName>
        <fullName evidence="3">SIR2-like domain-containing protein</fullName>
    </recommendedName>
</protein>
<organism evidence="1 2">
    <name type="scientific">Kineococcus aurantiacus</name>
    <dbReference type="NCBI Taxonomy" id="37633"/>
    <lineage>
        <taxon>Bacteria</taxon>
        <taxon>Bacillati</taxon>
        <taxon>Actinomycetota</taxon>
        <taxon>Actinomycetes</taxon>
        <taxon>Kineosporiales</taxon>
        <taxon>Kineosporiaceae</taxon>
        <taxon>Kineococcus</taxon>
    </lineage>
</organism>
<keyword evidence="2" id="KW-1185">Reference proteome</keyword>
<evidence type="ECO:0008006" key="3">
    <source>
        <dbReference type="Google" id="ProtNLM"/>
    </source>
</evidence>
<proteinExistence type="predicted"/>
<dbReference type="EMBL" id="JACCBB010000001">
    <property type="protein sequence ID" value="NYD25022.1"/>
    <property type="molecule type" value="Genomic_DNA"/>
</dbReference>
<evidence type="ECO:0000313" key="1">
    <source>
        <dbReference type="EMBL" id="NYD25022.1"/>
    </source>
</evidence>
<name>A0A7Y9DQS7_9ACTN</name>
<gene>
    <name evidence="1" type="ORF">BJ968_004562</name>
</gene>